<sequence>MISATTTLVRPDLRFHASWATAVREFGVPAGMAGSGLWTMDTSDLSIEALERLLAPILAAVHTPEQEGFVRSSYFWIVEDEEFVGYLALRHELNDFLLDQGGNIGYSVRPSRRREGHAARALGLALDEARALGLDRVLVTCDDDNIGSYRTIERNGGVLEDVRGVKRRYWIEL</sequence>
<proteinExistence type="predicted"/>
<dbReference type="PANTHER" id="PTHR39173">
    <property type="entry name" value="ACETYLTRANSFERASE"/>
    <property type="match status" value="1"/>
</dbReference>
<accession>A0ABP7Y373</accession>
<dbReference type="PANTHER" id="PTHR39173:SF1">
    <property type="entry name" value="ACETYLTRANSFERASE"/>
    <property type="match status" value="1"/>
</dbReference>
<comment type="caution">
    <text evidence="2">The sequence shown here is derived from an EMBL/GenBank/DDBJ whole genome shotgun (WGS) entry which is preliminary data.</text>
</comment>
<dbReference type="InterPro" id="IPR016181">
    <property type="entry name" value="Acyl_CoA_acyltransferase"/>
</dbReference>
<reference evidence="3" key="1">
    <citation type="journal article" date="2019" name="Int. J. Syst. Evol. Microbiol.">
        <title>The Global Catalogue of Microorganisms (GCM) 10K type strain sequencing project: providing services to taxonomists for standard genome sequencing and annotation.</title>
        <authorList>
            <consortium name="The Broad Institute Genomics Platform"/>
            <consortium name="The Broad Institute Genome Sequencing Center for Infectious Disease"/>
            <person name="Wu L."/>
            <person name="Ma J."/>
        </authorList>
    </citation>
    <scope>NUCLEOTIDE SEQUENCE [LARGE SCALE GENOMIC DNA]</scope>
    <source>
        <strain evidence="3">JCM 16703</strain>
    </source>
</reference>
<keyword evidence="3" id="KW-1185">Reference proteome</keyword>
<dbReference type="Gene3D" id="3.40.630.30">
    <property type="match status" value="1"/>
</dbReference>
<dbReference type="EMBL" id="BAAAZH010000036">
    <property type="protein sequence ID" value="GAA4129807.1"/>
    <property type="molecule type" value="Genomic_DNA"/>
</dbReference>
<dbReference type="CDD" id="cd04301">
    <property type="entry name" value="NAT_SF"/>
    <property type="match status" value="1"/>
</dbReference>
<protein>
    <submittedName>
        <fullName evidence="2">GNAT family N-acetyltransferase</fullName>
    </submittedName>
</protein>
<dbReference type="RefSeq" id="WP_344735574.1">
    <property type="nucleotide sequence ID" value="NZ_BAAAZH010000036.1"/>
</dbReference>
<name>A0ABP7Y373_9ACTN</name>
<evidence type="ECO:0000259" key="1">
    <source>
        <dbReference type="PROSITE" id="PS51186"/>
    </source>
</evidence>
<dbReference type="Pfam" id="PF13302">
    <property type="entry name" value="Acetyltransf_3"/>
    <property type="match status" value="1"/>
</dbReference>
<feature type="domain" description="N-acetyltransferase" evidence="1">
    <location>
        <begin position="40"/>
        <end position="173"/>
    </location>
</feature>
<dbReference type="InterPro" id="IPR000182">
    <property type="entry name" value="GNAT_dom"/>
</dbReference>
<dbReference type="PROSITE" id="PS51186">
    <property type="entry name" value="GNAT"/>
    <property type="match status" value="1"/>
</dbReference>
<dbReference type="Proteomes" id="UP001501495">
    <property type="component" value="Unassembled WGS sequence"/>
</dbReference>
<dbReference type="SUPFAM" id="SSF55729">
    <property type="entry name" value="Acyl-CoA N-acyltransferases (Nat)"/>
    <property type="match status" value="1"/>
</dbReference>
<organism evidence="2 3">
    <name type="scientific">Nocardioides fonticola</name>
    <dbReference type="NCBI Taxonomy" id="450363"/>
    <lineage>
        <taxon>Bacteria</taxon>
        <taxon>Bacillati</taxon>
        <taxon>Actinomycetota</taxon>
        <taxon>Actinomycetes</taxon>
        <taxon>Propionibacteriales</taxon>
        <taxon>Nocardioidaceae</taxon>
        <taxon>Nocardioides</taxon>
    </lineage>
</organism>
<evidence type="ECO:0000313" key="2">
    <source>
        <dbReference type="EMBL" id="GAA4129807.1"/>
    </source>
</evidence>
<evidence type="ECO:0000313" key="3">
    <source>
        <dbReference type="Proteomes" id="UP001501495"/>
    </source>
</evidence>
<gene>
    <name evidence="2" type="ORF">GCM10022215_42770</name>
</gene>